<name>A0A0H3AEL3_VIBC3</name>
<dbReference type="AlphaFoldDB" id="A0A0H3AEL3"/>
<dbReference type="CDD" id="cd07185">
    <property type="entry name" value="OmpA_C-like"/>
    <property type="match status" value="1"/>
</dbReference>
<dbReference type="GO" id="GO:0009279">
    <property type="term" value="C:cell outer membrane"/>
    <property type="evidence" value="ECO:0007669"/>
    <property type="project" value="UniProtKB-SubCell"/>
</dbReference>
<evidence type="ECO:0000256" key="4">
    <source>
        <dbReference type="PROSITE-ProRule" id="PRU00473"/>
    </source>
</evidence>
<keyword evidence="3" id="KW-0998">Cell outer membrane</keyword>
<accession>A0A0H3AEL3</accession>
<proteinExistence type="predicted"/>
<dbReference type="Proteomes" id="UP000000249">
    <property type="component" value="Chromosome 2"/>
</dbReference>
<dbReference type="PANTHER" id="PTHR30329:SF21">
    <property type="entry name" value="LIPOPROTEIN YIAD-RELATED"/>
    <property type="match status" value="1"/>
</dbReference>
<dbReference type="PANTHER" id="PTHR30329">
    <property type="entry name" value="STATOR ELEMENT OF FLAGELLAR MOTOR COMPLEX"/>
    <property type="match status" value="1"/>
</dbReference>
<dbReference type="Gene3D" id="3.30.1330.60">
    <property type="entry name" value="OmpA-like domain"/>
    <property type="match status" value="1"/>
</dbReference>
<feature type="domain" description="OmpA-like" evidence="5">
    <location>
        <begin position="89"/>
        <end position="206"/>
    </location>
</feature>
<dbReference type="PATRIC" id="fig|345073.21.peg.3389"/>
<organism evidence="6 7">
    <name type="scientific">Vibrio cholerae serotype O1 (strain ATCC 39541 / Classical Ogawa 395 / O395)</name>
    <dbReference type="NCBI Taxonomy" id="345073"/>
    <lineage>
        <taxon>Bacteria</taxon>
        <taxon>Pseudomonadati</taxon>
        <taxon>Pseudomonadota</taxon>
        <taxon>Gammaproteobacteria</taxon>
        <taxon>Vibrionales</taxon>
        <taxon>Vibrionaceae</taxon>
        <taxon>Vibrio</taxon>
    </lineage>
</organism>
<reference evidence="6 7" key="1">
    <citation type="submission" date="2007-03" db="EMBL/GenBank/DDBJ databases">
        <authorList>
            <person name="Heidelberg J."/>
        </authorList>
    </citation>
    <scope>NUCLEOTIDE SEQUENCE [LARGE SCALE GENOMIC DNA]</scope>
    <source>
        <strain evidence="7">ATCC 39541 / Classical Ogawa 395 / O395</strain>
    </source>
</reference>
<evidence type="ECO:0000313" key="6">
    <source>
        <dbReference type="EMBL" id="ABQ19231.1"/>
    </source>
</evidence>
<dbReference type="KEGG" id="vcr:VC395_A0653"/>
<dbReference type="PRINTS" id="PR01021">
    <property type="entry name" value="OMPADOMAIN"/>
</dbReference>
<dbReference type="InterPro" id="IPR006664">
    <property type="entry name" value="OMP_bac"/>
</dbReference>
<comment type="subcellular location">
    <subcellularLocation>
        <location evidence="1">Cell outer membrane</location>
    </subcellularLocation>
</comment>
<dbReference type="eggNOG" id="COG2885">
    <property type="taxonomic scope" value="Bacteria"/>
</dbReference>
<dbReference type="KEGG" id="vco:VC0395_0603"/>
<dbReference type="EMBL" id="CP000626">
    <property type="protein sequence ID" value="ABQ19231.1"/>
    <property type="molecule type" value="Genomic_DNA"/>
</dbReference>
<evidence type="ECO:0000256" key="2">
    <source>
        <dbReference type="ARBA" id="ARBA00023136"/>
    </source>
</evidence>
<evidence type="ECO:0000256" key="1">
    <source>
        <dbReference type="ARBA" id="ARBA00004442"/>
    </source>
</evidence>
<evidence type="ECO:0000256" key="3">
    <source>
        <dbReference type="ARBA" id="ARBA00023237"/>
    </source>
</evidence>
<dbReference type="PROSITE" id="PS51257">
    <property type="entry name" value="PROKAR_LIPOPROTEIN"/>
    <property type="match status" value="1"/>
</dbReference>
<keyword evidence="2 4" id="KW-0472">Membrane</keyword>
<dbReference type="InterPro" id="IPR050330">
    <property type="entry name" value="Bact_OuterMem_StrucFunc"/>
</dbReference>
<evidence type="ECO:0000259" key="5">
    <source>
        <dbReference type="PROSITE" id="PS51123"/>
    </source>
</evidence>
<dbReference type="SUPFAM" id="SSF103088">
    <property type="entry name" value="OmpA-like"/>
    <property type="match status" value="1"/>
</dbReference>
<dbReference type="PROSITE" id="PS51123">
    <property type="entry name" value="OMPA_2"/>
    <property type="match status" value="1"/>
</dbReference>
<dbReference type="InterPro" id="IPR006665">
    <property type="entry name" value="OmpA-like"/>
</dbReference>
<dbReference type="OrthoDB" id="9782229at2"/>
<dbReference type="Pfam" id="PF00691">
    <property type="entry name" value="OmpA"/>
    <property type="match status" value="1"/>
</dbReference>
<dbReference type="InterPro" id="IPR036737">
    <property type="entry name" value="OmpA-like_sf"/>
</dbReference>
<evidence type="ECO:0000313" key="7">
    <source>
        <dbReference type="Proteomes" id="UP000000249"/>
    </source>
</evidence>
<sequence>MFEMKFWVLCVTFLLTGCGSLVTDRMFNDNLLDVAPKGDFDVRYPEWGYAPQKNTSVMSNAMTQQRSASYEDLRQYLLSNGIQHEVVPGDYPMIKLNNTVRFETGSAKVSMASKQWLDTVARFLATESGIDIVLEGHTDNTGSEKLNDKLAERRANAVKAALVQSRVAQNAIYTRGFGENVPACTNSTKNGRACNRRVEIRFILASN</sequence>
<gene>
    <name evidence="6" type="ordered locus">VC0395_0603</name>
</gene>
<protein>
    <submittedName>
        <fullName evidence="6">OmpA family protein</fullName>
    </submittedName>
</protein>